<feature type="binding site" evidence="10">
    <location>
        <position position="195"/>
    </location>
    <ligand>
        <name>UDP-N-acetyl-alpha-D-glucosamine</name>
        <dbReference type="ChEBI" id="CHEBI:57705"/>
    </ligand>
</feature>
<dbReference type="GO" id="GO:0051301">
    <property type="term" value="P:cell division"/>
    <property type="evidence" value="ECO:0007669"/>
    <property type="project" value="UniProtKB-KW"/>
</dbReference>
<evidence type="ECO:0000256" key="9">
    <source>
        <dbReference type="ARBA" id="ARBA00023316"/>
    </source>
</evidence>
<dbReference type="KEGG" id="mtar:DF168_01397"/>
<keyword evidence="4 10" id="KW-0808">Transferase</keyword>
<dbReference type="GO" id="GO:0008360">
    <property type="term" value="P:regulation of cell shape"/>
    <property type="evidence" value="ECO:0007669"/>
    <property type="project" value="UniProtKB-KW"/>
</dbReference>
<comment type="pathway">
    <text evidence="10">Cell wall biogenesis; peptidoglycan biosynthesis.</text>
</comment>
<dbReference type="CDD" id="cd03785">
    <property type="entry name" value="GT28_MurG"/>
    <property type="match status" value="1"/>
</dbReference>
<dbReference type="GO" id="GO:0051991">
    <property type="term" value="F:UDP-N-acetyl-D-glucosamine:N-acetylmuramoyl-L-alanyl-D-glutamyl-meso-2,6-diaminopimelyl-D-alanyl-D-alanine-diphosphoundecaprenol 4-beta-N-acetylglucosaminlytransferase activity"/>
    <property type="evidence" value="ECO:0007669"/>
    <property type="project" value="RHEA"/>
</dbReference>
<evidence type="ECO:0000256" key="6">
    <source>
        <dbReference type="ARBA" id="ARBA00022984"/>
    </source>
</evidence>
<dbReference type="EMBL" id="CP029803">
    <property type="protein sequence ID" value="AWT60195.1"/>
    <property type="molecule type" value="Genomic_DNA"/>
</dbReference>
<dbReference type="Pfam" id="PF04101">
    <property type="entry name" value="Glyco_tran_28_C"/>
    <property type="match status" value="1"/>
</dbReference>
<dbReference type="GO" id="GO:0005975">
    <property type="term" value="P:carbohydrate metabolic process"/>
    <property type="evidence" value="ECO:0007669"/>
    <property type="project" value="InterPro"/>
</dbReference>
<keyword evidence="8 10" id="KW-0131">Cell cycle</keyword>
<evidence type="ECO:0000256" key="1">
    <source>
        <dbReference type="ARBA" id="ARBA00022475"/>
    </source>
</evidence>
<dbReference type="PANTHER" id="PTHR21015">
    <property type="entry name" value="UDP-N-ACETYLGLUCOSAMINE--N-ACETYLMURAMYL-(PENTAPEPTIDE) PYROPHOSPHORYL-UNDECAPRENOL N-ACETYLGLUCOSAMINE TRANSFERASE 1"/>
    <property type="match status" value="1"/>
</dbReference>
<sequence>MSRFVISCGGTGGHLSPGISVAEVLIDRGHDCWLVISRKQVDARLIEDYPQLEFVRAPGSPLSGNPLGLIYFIFGQIRLTVFALRFFCKVKPEAVMAFGGFASGGIAVAAFFRKCPLVLHEANRVIGKAIRILARFALRIYLPEEVTVPWQKRASQVRHFGYPVRRQIQKIPRVEAREEIGITEKGKLVVIVGGSQGAQALNDWASQCLEDLAMEGVSLYCVTGLGKGHEKLKEVEGKNGKRIKAHFIPFTNRMGEVLSSADLVVSRAGAGTIAELIQCQVPAILIPYPYAADDHQIANAHYLQVKGGCVVLEQRFIGKLTGAVLDLIGNDERLRSMRQDLERLENKKTSDVIAEDLEQIASGSSNRITTGKVEISV</sequence>
<dbReference type="InterPro" id="IPR006009">
    <property type="entry name" value="GlcNAc_MurG"/>
</dbReference>
<organism evidence="13 14">
    <name type="scientific">Candidatus Moanibacter tarae</name>
    <dbReference type="NCBI Taxonomy" id="2200854"/>
    <lineage>
        <taxon>Bacteria</taxon>
        <taxon>Pseudomonadati</taxon>
        <taxon>Verrucomicrobiota</taxon>
        <taxon>Opitutia</taxon>
        <taxon>Puniceicoccales</taxon>
        <taxon>Puniceicoccales incertae sedis</taxon>
        <taxon>Candidatus Moanibacter</taxon>
    </lineage>
</organism>
<feature type="domain" description="Glycosyl transferase family 28 C-terminal" evidence="12">
    <location>
        <begin position="189"/>
        <end position="342"/>
    </location>
</feature>
<comment type="function">
    <text evidence="10">Cell wall formation. Catalyzes the transfer of a GlcNAc subunit on undecaprenyl-pyrophosphoryl-MurNAc-pentapeptide (lipid intermediate I) to form undecaprenyl-pyrophosphoryl-MurNAc-(pentapeptide)GlcNAc (lipid intermediate II).</text>
</comment>
<feature type="binding site" evidence="10">
    <location>
        <begin position="11"/>
        <end position="13"/>
    </location>
    <ligand>
        <name>UDP-N-acetyl-alpha-D-glucosamine</name>
        <dbReference type="ChEBI" id="CHEBI:57705"/>
    </ligand>
</feature>
<dbReference type="InterPro" id="IPR004276">
    <property type="entry name" value="GlycoTrans_28_N"/>
</dbReference>
<evidence type="ECO:0000259" key="12">
    <source>
        <dbReference type="Pfam" id="PF04101"/>
    </source>
</evidence>
<accession>A0A2Z4AFB1</accession>
<evidence type="ECO:0000256" key="3">
    <source>
        <dbReference type="ARBA" id="ARBA00022676"/>
    </source>
</evidence>
<gene>
    <name evidence="10 13" type="primary">murG</name>
    <name evidence="13" type="ORF">DF168_01397</name>
</gene>
<evidence type="ECO:0000256" key="5">
    <source>
        <dbReference type="ARBA" id="ARBA00022960"/>
    </source>
</evidence>
<feature type="domain" description="Glycosyltransferase family 28 N-terminal" evidence="11">
    <location>
        <begin position="4"/>
        <end position="141"/>
    </location>
</feature>
<evidence type="ECO:0000313" key="14">
    <source>
        <dbReference type="Proteomes" id="UP000247465"/>
    </source>
</evidence>
<keyword evidence="9 10" id="KW-0961">Cell wall biogenesis/degradation</keyword>
<dbReference type="GO" id="GO:0071555">
    <property type="term" value="P:cell wall organization"/>
    <property type="evidence" value="ECO:0007669"/>
    <property type="project" value="UniProtKB-KW"/>
</dbReference>
<evidence type="ECO:0000313" key="13">
    <source>
        <dbReference type="EMBL" id="AWT60195.1"/>
    </source>
</evidence>
<comment type="catalytic activity">
    <reaction evidence="10">
        <text>di-trans,octa-cis-undecaprenyl diphospho-N-acetyl-alpha-D-muramoyl-L-alanyl-D-glutamyl-meso-2,6-diaminopimeloyl-D-alanyl-D-alanine + UDP-N-acetyl-alpha-D-glucosamine = di-trans,octa-cis-undecaprenyl diphospho-[N-acetyl-alpha-D-glucosaminyl-(1-&gt;4)]-N-acetyl-alpha-D-muramoyl-L-alanyl-D-glutamyl-meso-2,6-diaminopimeloyl-D-alanyl-D-alanine + UDP + H(+)</text>
        <dbReference type="Rhea" id="RHEA:31227"/>
        <dbReference type="ChEBI" id="CHEBI:15378"/>
        <dbReference type="ChEBI" id="CHEBI:57705"/>
        <dbReference type="ChEBI" id="CHEBI:58223"/>
        <dbReference type="ChEBI" id="CHEBI:61387"/>
        <dbReference type="ChEBI" id="CHEBI:61388"/>
        <dbReference type="EC" id="2.4.1.227"/>
    </reaction>
</comment>
<keyword evidence="7 10" id="KW-0472">Membrane</keyword>
<comment type="subcellular location">
    <subcellularLocation>
        <location evidence="10">Cell membrane</location>
        <topology evidence="10">Peripheral membrane protein</topology>
        <orientation evidence="10">Cytoplasmic side</orientation>
    </subcellularLocation>
</comment>
<comment type="caution">
    <text evidence="10">Lacks conserved residue(s) required for the propagation of feature annotation.</text>
</comment>
<evidence type="ECO:0000256" key="8">
    <source>
        <dbReference type="ARBA" id="ARBA00023306"/>
    </source>
</evidence>
<dbReference type="Proteomes" id="UP000247465">
    <property type="component" value="Chromosome"/>
</dbReference>
<evidence type="ECO:0000256" key="4">
    <source>
        <dbReference type="ARBA" id="ARBA00022679"/>
    </source>
</evidence>
<protein>
    <recommendedName>
        <fullName evidence="10">UDP-N-acetylglucosamine--N-acetylmuramyl-(pentapeptide) pyrophosphoryl-undecaprenol N-acetylglucosamine transferase</fullName>
        <ecNumber evidence="10">2.4.1.227</ecNumber>
    </recommendedName>
    <alternativeName>
        <fullName evidence="10">Undecaprenyl-PP-MurNAc-pentapeptide-UDPGlcNAc GlcNAc transferase</fullName>
    </alternativeName>
</protein>
<dbReference type="GO" id="GO:0009252">
    <property type="term" value="P:peptidoglycan biosynthetic process"/>
    <property type="evidence" value="ECO:0007669"/>
    <property type="project" value="UniProtKB-UniRule"/>
</dbReference>
<dbReference type="GO" id="GO:0050511">
    <property type="term" value="F:undecaprenyldiphospho-muramoylpentapeptide beta-N-acetylglucosaminyltransferase activity"/>
    <property type="evidence" value="ECO:0007669"/>
    <property type="project" value="UniProtKB-UniRule"/>
</dbReference>
<dbReference type="UniPathway" id="UPA00219"/>
<comment type="similarity">
    <text evidence="10">Belongs to the glycosyltransferase 28 family. MurG subfamily.</text>
</comment>
<keyword evidence="6 10" id="KW-0573">Peptidoglycan synthesis</keyword>
<keyword evidence="2 10" id="KW-0132">Cell division</keyword>
<feature type="binding site" evidence="10">
    <location>
        <position position="123"/>
    </location>
    <ligand>
        <name>UDP-N-acetyl-alpha-D-glucosamine</name>
        <dbReference type="ChEBI" id="CHEBI:57705"/>
    </ligand>
</feature>
<dbReference type="GO" id="GO:0005886">
    <property type="term" value="C:plasma membrane"/>
    <property type="evidence" value="ECO:0007669"/>
    <property type="project" value="UniProtKB-SubCell"/>
</dbReference>
<dbReference type="HAMAP" id="MF_00033">
    <property type="entry name" value="MurG"/>
    <property type="match status" value="1"/>
</dbReference>
<dbReference type="EC" id="2.4.1.227" evidence="10"/>
<evidence type="ECO:0000256" key="2">
    <source>
        <dbReference type="ARBA" id="ARBA00022618"/>
    </source>
</evidence>
<dbReference type="InterPro" id="IPR007235">
    <property type="entry name" value="Glyco_trans_28_C"/>
</dbReference>
<evidence type="ECO:0000256" key="10">
    <source>
        <dbReference type="HAMAP-Rule" id="MF_00033"/>
    </source>
</evidence>
<dbReference type="SUPFAM" id="SSF53756">
    <property type="entry name" value="UDP-Glycosyltransferase/glycogen phosphorylase"/>
    <property type="match status" value="1"/>
</dbReference>
<feature type="binding site" evidence="10">
    <location>
        <position position="296"/>
    </location>
    <ligand>
        <name>UDP-N-acetyl-alpha-D-glucosamine</name>
        <dbReference type="ChEBI" id="CHEBI:57705"/>
    </ligand>
</feature>
<dbReference type="Gene3D" id="3.40.50.2000">
    <property type="entry name" value="Glycogen Phosphorylase B"/>
    <property type="match status" value="2"/>
</dbReference>
<feature type="binding site" evidence="10">
    <location>
        <position position="165"/>
    </location>
    <ligand>
        <name>UDP-N-acetyl-alpha-D-glucosamine</name>
        <dbReference type="ChEBI" id="CHEBI:57705"/>
    </ligand>
</feature>
<proteinExistence type="inferred from homology"/>
<name>A0A2Z4AFB1_9BACT</name>
<dbReference type="AlphaFoldDB" id="A0A2Z4AFB1"/>
<dbReference type="Pfam" id="PF03033">
    <property type="entry name" value="Glyco_transf_28"/>
    <property type="match status" value="1"/>
</dbReference>
<reference evidence="13 14" key="1">
    <citation type="submission" date="2018-06" db="EMBL/GenBank/DDBJ databases">
        <title>Draft Genome Sequence of a Novel Marine Bacterium Related to the Verrucomicrobia.</title>
        <authorList>
            <person name="Vosseberg J."/>
            <person name="Martijn J."/>
            <person name="Ettema T.J.G."/>
        </authorList>
    </citation>
    <scope>NUCLEOTIDE SEQUENCE [LARGE SCALE GENOMIC DNA]</scope>
    <source>
        <strain evidence="13">TARA_B100001123</strain>
    </source>
</reference>
<keyword evidence="1 10" id="KW-1003">Cell membrane</keyword>
<keyword evidence="3 10" id="KW-0328">Glycosyltransferase</keyword>
<dbReference type="PANTHER" id="PTHR21015:SF22">
    <property type="entry name" value="GLYCOSYLTRANSFERASE"/>
    <property type="match status" value="1"/>
</dbReference>
<evidence type="ECO:0000259" key="11">
    <source>
        <dbReference type="Pfam" id="PF03033"/>
    </source>
</evidence>
<evidence type="ECO:0000256" key="7">
    <source>
        <dbReference type="ARBA" id="ARBA00023136"/>
    </source>
</evidence>
<keyword evidence="5 10" id="KW-0133">Cell shape</keyword>